<reference evidence="5 6" key="1">
    <citation type="submission" date="2018-05" db="EMBL/GenBank/DDBJ databases">
        <title>Genetic diversity of glacier-inhabiting Cryobacterium bacteria in China and description of Cryobacterium mengkeensis sp. nov. and Arthrobacter glacialis sp. nov.</title>
        <authorList>
            <person name="Liu Q."/>
            <person name="Xin Y.-H."/>
        </authorList>
    </citation>
    <scope>NUCLEOTIDE SEQUENCE [LARGE SCALE GENOMIC DNA]</scope>
    <source>
        <strain evidence="5 6">B7</strain>
    </source>
</reference>
<dbReference type="SUPFAM" id="SSF48008">
    <property type="entry name" value="GntR ligand-binding domain-like"/>
    <property type="match status" value="1"/>
</dbReference>
<dbReference type="Pfam" id="PF07729">
    <property type="entry name" value="FCD"/>
    <property type="match status" value="1"/>
</dbReference>
<gene>
    <name evidence="5" type="ORF">CVS30_03475</name>
</gene>
<evidence type="ECO:0000259" key="4">
    <source>
        <dbReference type="Pfam" id="PF07729"/>
    </source>
</evidence>
<evidence type="ECO:0000313" key="5">
    <source>
        <dbReference type="EMBL" id="PYI39741.1"/>
    </source>
</evidence>
<keyword evidence="3" id="KW-0804">Transcription</keyword>
<dbReference type="Proteomes" id="UP000247980">
    <property type="component" value="Unassembled WGS sequence"/>
</dbReference>
<dbReference type="EMBL" id="QJVC01000002">
    <property type="protein sequence ID" value="PYI39741.1"/>
    <property type="molecule type" value="Genomic_DNA"/>
</dbReference>
<dbReference type="OrthoDB" id="3210131at2"/>
<name>A0A2V5IUT8_9MICC</name>
<keyword evidence="2" id="KW-0238">DNA-binding</keyword>
<accession>A0A2V5IUT8</accession>
<proteinExistence type="predicted"/>
<comment type="caution">
    <text evidence="5">The sequence shown here is derived from an EMBL/GenBank/DDBJ whole genome shotgun (WGS) entry which is preliminary data.</text>
</comment>
<protein>
    <recommendedName>
        <fullName evidence="4">GntR C-terminal domain-containing protein</fullName>
    </recommendedName>
</protein>
<evidence type="ECO:0000256" key="1">
    <source>
        <dbReference type="ARBA" id="ARBA00023015"/>
    </source>
</evidence>
<dbReference type="AlphaFoldDB" id="A0A2V5IUT8"/>
<evidence type="ECO:0000256" key="2">
    <source>
        <dbReference type="ARBA" id="ARBA00023125"/>
    </source>
</evidence>
<dbReference type="InterPro" id="IPR008920">
    <property type="entry name" value="TF_FadR/GntR_C"/>
</dbReference>
<organism evidence="5 6">
    <name type="scientific">Arthrobacter psychrolactophilus</name>
    <dbReference type="NCBI Taxonomy" id="92442"/>
    <lineage>
        <taxon>Bacteria</taxon>
        <taxon>Bacillati</taxon>
        <taxon>Actinomycetota</taxon>
        <taxon>Actinomycetes</taxon>
        <taxon>Micrococcales</taxon>
        <taxon>Micrococcaceae</taxon>
        <taxon>Arthrobacter</taxon>
    </lineage>
</organism>
<sequence length="124" mass="13742">MDGSIEQAVHRQVCGCVGVAVCKLVVVIDALRNELTTVMAEARRYREVNNLVGDEQQQQHRRIAAAIRAGDAEAAEDAMCEHMKTSEGYVRMIEESLLEVGEGSLREVLTRHARTVQSRPTANH</sequence>
<dbReference type="InterPro" id="IPR011711">
    <property type="entry name" value="GntR_C"/>
</dbReference>
<evidence type="ECO:0000256" key="3">
    <source>
        <dbReference type="ARBA" id="ARBA00023163"/>
    </source>
</evidence>
<dbReference type="Gene3D" id="1.20.120.530">
    <property type="entry name" value="GntR ligand-binding domain-like"/>
    <property type="match status" value="1"/>
</dbReference>
<keyword evidence="1" id="KW-0805">Transcription regulation</keyword>
<evidence type="ECO:0000313" key="6">
    <source>
        <dbReference type="Proteomes" id="UP000247980"/>
    </source>
</evidence>
<feature type="domain" description="GntR C-terminal" evidence="4">
    <location>
        <begin position="27"/>
        <end position="84"/>
    </location>
</feature>
<keyword evidence="6" id="KW-1185">Reference proteome</keyword>
<dbReference type="GO" id="GO:0003677">
    <property type="term" value="F:DNA binding"/>
    <property type="evidence" value="ECO:0007669"/>
    <property type="project" value="UniProtKB-KW"/>
</dbReference>